<reference evidence="9" key="4">
    <citation type="submission" date="2025-09" db="UniProtKB">
        <authorList>
            <consortium name="Ensembl"/>
        </authorList>
    </citation>
    <scope>IDENTIFICATION</scope>
</reference>
<keyword evidence="10" id="KW-1185">Reference proteome</keyword>
<dbReference type="GeneTree" id="ENSGT00440000033609"/>
<dbReference type="PRINTS" id="PR00081">
    <property type="entry name" value="GDHRDH"/>
</dbReference>
<reference evidence="10" key="1">
    <citation type="journal article" date="2002" name="Science">
        <title>The draft genome of Ciona intestinalis: insights into chordate and vertebrate origins.</title>
        <authorList>
            <person name="Dehal P."/>
            <person name="Satou Y."/>
            <person name="Campbell R.K."/>
            <person name="Chapman J."/>
            <person name="Degnan B."/>
            <person name="De Tomaso A."/>
            <person name="Davidson B."/>
            <person name="Di Gregorio A."/>
            <person name="Gelpke M."/>
            <person name="Goodstein D.M."/>
            <person name="Harafuji N."/>
            <person name="Hastings K.E."/>
            <person name="Ho I."/>
            <person name="Hotta K."/>
            <person name="Huang W."/>
            <person name="Kawashima T."/>
            <person name="Lemaire P."/>
            <person name="Martinez D."/>
            <person name="Meinertzhagen I.A."/>
            <person name="Necula S."/>
            <person name="Nonaka M."/>
            <person name="Putnam N."/>
            <person name="Rash S."/>
            <person name="Saiga H."/>
            <person name="Satake M."/>
            <person name="Terry A."/>
            <person name="Yamada L."/>
            <person name="Wang H.G."/>
            <person name="Awazu S."/>
            <person name="Azumi K."/>
            <person name="Boore J."/>
            <person name="Branno M."/>
            <person name="Chin-Bow S."/>
            <person name="DeSantis R."/>
            <person name="Doyle S."/>
            <person name="Francino P."/>
            <person name="Keys D.N."/>
            <person name="Haga S."/>
            <person name="Hayashi H."/>
            <person name="Hino K."/>
            <person name="Imai K.S."/>
            <person name="Inaba K."/>
            <person name="Kano S."/>
            <person name="Kobayashi K."/>
            <person name="Kobayashi M."/>
            <person name="Lee B.I."/>
            <person name="Makabe K.W."/>
            <person name="Manohar C."/>
            <person name="Matassi G."/>
            <person name="Medina M."/>
            <person name="Mochizuki Y."/>
            <person name="Mount S."/>
            <person name="Morishita T."/>
            <person name="Miura S."/>
            <person name="Nakayama A."/>
            <person name="Nishizaka S."/>
            <person name="Nomoto H."/>
            <person name="Ohta F."/>
            <person name="Oishi K."/>
            <person name="Rigoutsos I."/>
            <person name="Sano M."/>
            <person name="Sasaki A."/>
            <person name="Sasakura Y."/>
            <person name="Shoguchi E."/>
            <person name="Shin-i T."/>
            <person name="Spagnuolo A."/>
            <person name="Stainier D."/>
            <person name="Suzuki M.M."/>
            <person name="Tassy O."/>
            <person name="Takatori N."/>
            <person name="Tokuoka M."/>
            <person name="Yagi K."/>
            <person name="Yoshizaki F."/>
            <person name="Wada S."/>
            <person name="Zhang C."/>
            <person name="Hyatt P.D."/>
            <person name="Larimer F."/>
            <person name="Detter C."/>
            <person name="Doggett N."/>
            <person name="Glavina T."/>
            <person name="Hawkins T."/>
            <person name="Richardson P."/>
            <person name="Lucas S."/>
            <person name="Kohara Y."/>
            <person name="Levine M."/>
            <person name="Satoh N."/>
            <person name="Rokhsar D.S."/>
        </authorList>
    </citation>
    <scope>NUCLEOTIDE SEQUENCE [LARGE SCALE GENOMIC DNA]</scope>
</reference>
<dbReference type="GO" id="GO:0004757">
    <property type="term" value="F:sepiapterin reductase (NADP+) activity"/>
    <property type="evidence" value="ECO:0000318"/>
    <property type="project" value="GO_Central"/>
</dbReference>
<dbReference type="OMA" id="MTVQVQR"/>
<evidence type="ECO:0000256" key="7">
    <source>
        <dbReference type="ARBA" id="ARBA00022857"/>
    </source>
</evidence>
<evidence type="ECO:0000313" key="9">
    <source>
        <dbReference type="Ensembl" id="ENSCINP00000025202.2"/>
    </source>
</evidence>
<dbReference type="HOGENOM" id="CLU_010194_2_11_1"/>
<keyword evidence="7" id="KW-0521">NADP</keyword>
<dbReference type="Proteomes" id="UP000008144">
    <property type="component" value="Chromosome 1"/>
</dbReference>
<evidence type="ECO:0000256" key="5">
    <source>
        <dbReference type="ARBA" id="ARBA00019170"/>
    </source>
</evidence>
<dbReference type="Pfam" id="PF00106">
    <property type="entry name" value="adh_short"/>
    <property type="match status" value="1"/>
</dbReference>
<comment type="subcellular location">
    <subcellularLocation>
        <location evidence="1">Cytoplasm</location>
    </subcellularLocation>
</comment>
<dbReference type="Ensembl" id="ENSCINT00000025448.2">
    <property type="protein sequence ID" value="ENSCINP00000025202.2"/>
    <property type="gene ID" value="ENSCING00000013810.2"/>
</dbReference>
<dbReference type="InterPro" id="IPR051721">
    <property type="entry name" value="Biopterin_syn/organic_redct"/>
</dbReference>
<dbReference type="PANTHER" id="PTHR44085">
    <property type="entry name" value="SEPIAPTERIN REDUCTASE"/>
    <property type="match status" value="1"/>
</dbReference>
<dbReference type="GO" id="GO:0006729">
    <property type="term" value="P:tetrahydrobiopterin biosynthetic process"/>
    <property type="evidence" value="ECO:0000318"/>
    <property type="project" value="GO_Central"/>
</dbReference>
<reference evidence="9" key="3">
    <citation type="submission" date="2025-08" db="UniProtKB">
        <authorList>
            <consortium name="Ensembl"/>
        </authorList>
    </citation>
    <scope>IDENTIFICATION</scope>
</reference>
<evidence type="ECO:0000256" key="8">
    <source>
        <dbReference type="ARBA" id="ARBA00023002"/>
    </source>
</evidence>
<keyword evidence="8" id="KW-0560">Oxidoreductase</keyword>
<evidence type="ECO:0000256" key="4">
    <source>
        <dbReference type="ARBA" id="ARBA00013075"/>
    </source>
</evidence>
<evidence type="ECO:0000256" key="2">
    <source>
        <dbReference type="ARBA" id="ARBA00010483"/>
    </source>
</evidence>
<dbReference type="PANTHER" id="PTHR44085:SF2">
    <property type="entry name" value="SEPIAPTERIN REDUCTASE"/>
    <property type="match status" value="1"/>
</dbReference>
<proteinExistence type="inferred from homology"/>
<dbReference type="InParanoid" id="F6QRU4"/>
<dbReference type="EC" id="1.1.1.153" evidence="4"/>
<organism evidence="9 10">
    <name type="scientific">Ciona intestinalis</name>
    <name type="common">Transparent sea squirt</name>
    <name type="synonym">Ascidia intestinalis</name>
    <dbReference type="NCBI Taxonomy" id="7719"/>
    <lineage>
        <taxon>Eukaryota</taxon>
        <taxon>Metazoa</taxon>
        <taxon>Chordata</taxon>
        <taxon>Tunicata</taxon>
        <taxon>Ascidiacea</taxon>
        <taxon>Phlebobranchia</taxon>
        <taxon>Cionidae</taxon>
        <taxon>Ciona</taxon>
    </lineage>
</organism>
<accession>F6QRU4</accession>
<evidence type="ECO:0000256" key="6">
    <source>
        <dbReference type="ARBA" id="ARBA00022490"/>
    </source>
</evidence>
<dbReference type="EMBL" id="EAAA01000058">
    <property type="status" value="NOT_ANNOTATED_CDS"/>
    <property type="molecule type" value="Genomic_DNA"/>
</dbReference>
<comment type="similarity">
    <text evidence="2">Belongs to the sepiapterin reductase family.</text>
</comment>
<dbReference type="FunFam" id="3.40.50.720:FF:000259">
    <property type="entry name" value="Sepiapterin reductase"/>
    <property type="match status" value="1"/>
</dbReference>
<dbReference type="SUPFAM" id="SSF51735">
    <property type="entry name" value="NAD(P)-binding Rossmann-fold domains"/>
    <property type="match status" value="1"/>
</dbReference>
<keyword evidence="6" id="KW-0963">Cytoplasm</keyword>
<dbReference type="InterPro" id="IPR002347">
    <property type="entry name" value="SDR_fam"/>
</dbReference>
<dbReference type="Gene3D" id="3.40.50.720">
    <property type="entry name" value="NAD(P)-binding Rossmann-like Domain"/>
    <property type="match status" value="1"/>
</dbReference>
<dbReference type="FunCoup" id="F6QRU4">
    <property type="interactions" value="8"/>
</dbReference>
<dbReference type="InterPro" id="IPR036291">
    <property type="entry name" value="NAD(P)-bd_dom_sf"/>
</dbReference>
<reference evidence="9" key="2">
    <citation type="journal article" date="2008" name="Genome Biol.">
        <title>Improved genome assembly and evidence-based global gene model set for the chordate Ciona intestinalis: new insight into intron and operon populations.</title>
        <authorList>
            <person name="Satou Y."/>
            <person name="Mineta K."/>
            <person name="Ogasawara M."/>
            <person name="Sasakura Y."/>
            <person name="Shoguchi E."/>
            <person name="Ueno K."/>
            <person name="Yamada L."/>
            <person name="Matsumoto J."/>
            <person name="Wasserscheid J."/>
            <person name="Dewar K."/>
            <person name="Wiley G.B."/>
            <person name="Macmil S.L."/>
            <person name="Roe B.A."/>
            <person name="Zeller R.W."/>
            <person name="Hastings K.E."/>
            <person name="Lemaire P."/>
            <person name="Lindquist E."/>
            <person name="Endo T."/>
            <person name="Hotta K."/>
            <person name="Inaba K."/>
        </authorList>
    </citation>
    <scope>NUCLEOTIDE SEQUENCE [LARGE SCALE GENOMIC DNA]</scope>
    <source>
        <strain evidence="9">wild type</strain>
    </source>
</reference>
<evidence type="ECO:0000256" key="1">
    <source>
        <dbReference type="ARBA" id="ARBA00004496"/>
    </source>
</evidence>
<protein>
    <recommendedName>
        <fullName evidence="5">Sepiapterin reductase</fullName>
        <ecNumber evidence="4">1.1.1.153</ecNumber>
    </recommendedName>
</protein>
<dbReference type="GO" id="GO:0005737">
    <property type="term" value="C:cytoplasm"/>
    <property type="evidence" value="ECO:0007669"/>
    <property type="project" value="UniProtKB-SubCell"/>
</dbReference>
<comment type="subunit">
    <text evidence="3">Homodimer.</text>
</comment>
<evidence type="ECO:0000256" key="3">
    <source>
        <dbReference type="ARBA" id="ARBA00011738"/>
    </source>
</evidence>
<name>F6QRU4_CIOIN</name>
<evidence type="ECO:0000313" key="10">
    <source>
        <dbReference type="Proteomes" id="UP000008144"/>
    </source>
</evidence>
<sequence length="274" mass="29593">VFTMSVFGVSTFCVVTGASRGIGQCIAVKLSSRFGKDSKIVIIARSEEGLIETKNQIKVVCPTCEVVCVVADLSDPASTKVACEKIPSLANDGFYQHAMFVHNAGSLADVSKKLSDTTDTVEMSHFWHLNVSSAVALNAAFLGYFSGNPKIRKTVVQISSRASEEPVPGLGLYCSAKAARLILFKVLAIEEPGIRVISYAPGPVKTEMWDSLANIHNLDMKSMFQTMAESGVVREPSATVDYLLQILEADEFESGSHVKLADEPVTNDHSQDNE</sequence>
<dbReference type="AlphaFoldDB" id="F6QRU4"/>
<dbReference type="STRING" id="7719.ENSCINP00000025202"/>